<evidence type="ECO:0000313" key="3">
    <source>
        <dbReference type="Proteomes" id="UP001500124"/>
    </source>
</evidence>
<evidence type="ECO:0000256" key="1">
    <source>
        <dbReference type="SAM" id="MobiDB-lite"/>
    </source>
</evidence>
<dbReference type="Proteomes" id="UP001500124">
    <property type="component" value="Unassembled WGS sequence"/>
</dbReference>
<comment type="caution">
    <text evidence="2">The sequence shown here is derived from an EMBL/GenBank/DDBJ whole genome shotgun (WGS) entry which is preliminary data.</text>
</comment>
<protein>
    <submittedName>
        <fullName evidence="2">Uncharacterized protein</fullName>
    </submittedName>
</protein>
<proteinExistence type="predicted"/>
<accession>A0ABP9KSK4</accession>
<sequence length="147" mass="15641">MRQDAQGVGFFGEGAADPVEHRVSAGQDGDVAAGVRGEHAWDGGPQGRGPADTFSGAFGREQVQLAWSADEDLGRAQHRAGRLGEARPAVGSDPDDGDTKERGRSGGSHCWIPRSSGGGQGRTLLVDHQRPRDRVHFLPELIAHWSQ</sequence>
<gene>
    <name evidence="2" type="ORF">GCM10023336_45670</name>
</gene>
<dbReference type="EMBL" id="BAABKC010000067">
    <property type="protein sequence ID" value="GAA5065088.1"/>
    <property type="molecule type" value="Genomic_DNA"/>
</dbReference>
<evidence type="ECO:0000313" key="2">
    <source>
        <dbReference type="EMBL" id="GAA5065088.1"/>
    </source>
</evidence>
<feature type="region of interest" description="Disordered" evidence="1">
    <location>
        <begin position="23"/>
        <end position="55"/>
    </location>
</feature>
<reference evidence="3" key="1">
    <citation type="journal article" date="2019" name="Int. J. Syst. Evol. Microbiol.">
        <title>The Global Catalogue of Microorganisms (GCM) 10K type strain sequencing project: providing services to taxonomists for standard genome sequencing and annotation.</title>
        <authorList>
            <consortium name="The Broad Institute Genomics Platform"/>
            <consortium name="The Broad Institute Genome Sequencing Center for Infectious Disease"/>
            <person name="Wu L."/>
            <person name="Ma J."/>
        </authorList>
    </citation>
    <scope>NUCLEOTIDE SEQUENCE [LARGE SCALE GENOMIC DNA]</scope>
    <source>
        <strain evidence="3">JCM 18410</strain>
    </source>
</reference>
<feature type="region of interest" description="Disordered" evidence="1">
    <location>
        <begin position="74"/>
        <end position="127"/>
    </location>
</feature>
<organism evidence="2 3">
    <name type="scientific">Streptomyces similanensis</name>
    <dbReference type="NCBI Taxonomy" id="1274988"/>
    <lineage>
        <taxon>Bacteria</taxon>
        <taxon>Bacillati</taxon>
        <taxon>Actinomycetota</taxon>
        <taxon>Actinomycetes</taxon>
        <taxon>Kitasatosporales</taxon>
        <taxon>Streptomycetaceae</taxon>
        <taxon>Streptomyces</taxon>
    </lineage>
</organism>
<name>A0ABP9KSK4_9ACTN</name>
<keyword evidence="3" id="KW-1185">Reference proteome</keyword>